<organism evidence="1 2">
    <name type="scientific">Pistacia integerrima</name>
    <dbReference type="NCBI Taxonomy" id="434235"/>
    <lineage>
        <taxon>Eukaryota</taxon>
        <taxon>Viridiplantae</taxon>
        <taxon>Streptophyta</taxon>
        <taxon>Embryophyta</taxon>
        <taxon>Tracheophyta</taxon>
        <taxon>Spermatophyta</taxon>
        <taxon>Magnoliopsida</taxon>
        <taxon>eudicotyledons</taxon>
        <taxon>Gunneridae</taxon>
        <taxon>Pentapetalae</taxon>
        <taxon>rosids</taxon>
        <taxon>malvids</taxon>
        <taxon>Sapindales</taxon>
        <taxon>Anacardiaceae</taxon>
        <taxon>Pistacia</taxon>
    </lineage>
</organism>
<evidence type="ECO:0000313" key="1">
    <source>
        <dbReference type="EMBL" id="KAJ0025060.1"/>
    </source>
</evidence>
<evidence type="ECO:0000313" key="2">
    <source>
        <dbReference type="Proteomes" id="UP001163603"/>
    </source>
</evidence>
<dbReference type="Proteomes" id="UP001163603">
    <property type="component" value="Chromosome 10"/>
</dbReference>
<reference evidence="2" key="1">
    <citation type="journal article" date="2023" name="G3 (Bethesda)">
        <title>Genome assembly and association tests identify interacting loci associated with vigor, precocity, and sex in interspecific pistachio rootstocks.</title>
        <authorList>
            <person name="Palmer W."/>
            <person name="Jacygrad E."/>
            <person name="Sagayaradj S."/>
            <person name="Cavanaugh K."/>
            <person name="Han R."/>
            <person name="Bertier L."/>
            <person name="Beede B."/>
            <person name="Kafkas S."/>
            <person name="Golino D."/>
            <person name="Preece J."/>
            <person name="Michelmore R."/>
        </authorList>
    </citation>
    <scope>NUCLEOTIDE SEQUENCE [LARGE SCALE GENOMIC DNA]</scope>
</reference>
<protein>
    <submittedName>
        <fullName evidence="1">Uncharacterized protein</fullName>
    </submittedName>
</protein>
<comment type="caution">
    <text evidence="1">The sequence shown here is derived from an EMBL/GenBank/DDBJ whole genome shotgun (WGS) entry which is preliminary data.</text>
</comment>
<dbReference type="EMBL" id="CM047745">
    <property type="protein sequence ID" value="KAJ0025060.1"/>
    <property type="molecule type" value="Genomic_DNA"/>
</dbReference>
<sequence length="158" mass="17363">MEFVKSSVLNEKVRWKTQGSSSSHSEVLVTENKGRSKSKDFFILYDDDVINVASQETRWVIDSGASIHATSRKDLSTSYAIGNFGTIKMGNDGLAKVISIGDVCLEMDNSSSLLHEDVKHIPDIHLNLISTGRLDDEGYCNTSSDGQWKLTMGAMVMA</sequence>
<name>A0ACC0XWE3_9ROSI</name>
<proteinExistence type="predicted"/>
<keyword evidence="2" id="KW-1185">Reference proteome</keyword>
<gene>
    <name evidence="1" type="ORF">Pint_07357</name>
</gene>
<accession>A0ACC0XWE3</accession>